<dbReference type="InterPro" id="IPR003689">
    <property type="entry name" value="ZIP"/>
</dbReference>
<keyword evidence="3 6" id="KW-1133">Transmembrane helix</keyword>
<dbReference type="PANTHER" id="PTHR11040:SF44">
    <property type="entry name" value="PROTEIN ZNTC-RELATED"/>
    <property type="match status" value="1"/>
</dbReference>
<evidence type="ECO:0000313" key="8">
    <source>
        <dbReference type="Proteomes" id="UP001586593"/>
    </source>
</evidence>
<comment type="caution">
    <text evidence="7">The sequence shown here is derived from an EMBL/GenBank/DDBJ whole genome shotgun (WGS) entry which is preliminary data.</text>
</comment>
<dbReference type="PANTHER" id="PTHR11040">
    <property type="entry name" value="ZINC/IRON TRANSPORTER"/>
    <property type="match status" value="1"/>
</dbReference>
<evidence type="ECO:0000256" key="5">
    <source>
        <dbReference type="SAM" id="MobiDB-lite"/>
    </source>
</evidence>
<evidence type="ECO:0000256" key="6">
    <source>
        <dbReference type="SAM" id="Phobius"/>
    </source>
</evidence>
<evidence type="ECO:0000256" key="2">
    <source>
        <dbReference type="ARBA" id="ARBA00022692"/>
    </source>
</evidence>
<protein>
    <submittedName>
        <fullName evidence="7">Uncharacterized protein</fullName>
    </submittedName>
</protein>
<dbReference type="Pfam" id="PF02535">
    <property type="entry name" value="Zip"/>
    <property type="match status" value="2"/>
</dbReference>
<proteinExistence type="predicted"/>
<evidence type="ECO:0000256" key="3">
    <source>
        <dbReference type="ARBA" id="ARBA00022989"/>
    </source>
</evidence>
<feature type="transmembrane region" description="Helical" evidence="6">
    <location>
        <begin position="310"/>
        <end position="330"/>
    </location>
</feature>
<evidence type="ECO:0000256" key="4">
    <source>
        <dbReference type="ARBA" id="ARBA00023136"/>
    </source>
</evidence>
<dbReference type="EMBL" id="JAZHXJ010000097">
    <property type="protein sequence ID" value="KAL1874942.1"/>
    <property type="molecule type" value="Genomic_DNA"/>
</dbReference>
<keyword evidence="8" id="KW-1185">Reference proteome</keyword>
<feature type="transmembrane region" description="Helical" evidence="6">
    <location>
        <begin position="502"/>
        <end position="520"/>
    </location>
</feature>
<feature type="transmembrane region" description="Helical" evidence="6">
    <location>
        <begin position="469"/>
        <end position="490"/>
    </location>
</feature>
<keyword evidence="4 6" id="KW-0472">Membrane</keyword>
<feature type="region of interest" description="Disordered" evidence="5">
    <location>
        <begin position="425"/>
        <end position="457"/>
    </location>
</feature>
<sequence>MRAGYFSLFFASQLPGSALGASTLLRRQAAELTATATEARVTAVSDCSLSGTIQYCSAGTTSFQVSNADAATTGLASSYTGCHNHGTQTWCIAPDGEEVQLLPGNHVATATSASVTSPPASSTSVTAVSECHMHGSSVYCLAGETEYFVDTTVTATSELPPMFTGCHSHGSETYCLDPTGEDVQITLEGEEESAGGEEPSGKHCHFHAGVEHCVGGDSSEGESSPSCERVDRDYNIPLRIGLLFVILATSAIGVFGPILVTVFVPPQNIGFAILKQFGTGVVISTAFVHLQTHSTLMFENDCVGELAFEGTAAAIMMAGIFVSFLVEYAGNRLLAWHAAKKVAESVEESSSAPAAARTAQTVHIMVLEAGIIFHSLIIGVTLVVAGDSFFLTLFAVIIFHQMFEGIALGSRIAAAGLPGESPSLTHIHGGATAHPNPSSTAGPVDSRGNTDTKEGSAATAGALSMRKKLLLATAFALVTPIGMAIGIGVIKQFNGNDPATAIAIGTLDAFSAGILVWVGVVEMLAQDWMLGGDMSNASPVRTALGLAALVAGMALMSFLGKWA</sequence>
<name>A0ABR3XGT7_9PEZI</name>
<reference evidence="7 8" key="1">
    <citation type="journal article" date="2024" name="Commun. Biol.">
        <title>Comparative genomic analysis of thermophilic fungi reveals convergent evolutionary adaptations and gene losses.</title>
        <authorList>
            <person name="Steindorff A.S."/>
            <person name="Aguilar-Pontes M.V."/>
            <person name="Robinson A.J."/>
            <person name="Andreopoulos B."/>
            <person name="LaButti K."/>
            <person name="Kuo A."/>
            <person name="Mondo S."/>
            <person name="Riley R."/>
            <person name="Otillar R."/>
            <person name="Haridas S."/>
            <person name="Lipzen A."/>
            <person name="Grimwood J."/>
            <person name="Schmutz J."/>
            <person name="Clum A."/>
            <person name="Reid I.D."/>
            <person name="Moisan M.C."/>
            <person name="Butler G."/>
            <person name="Nguyen T.T.M."/>
            <person name="Dewar K."/>
            <person name="Conant G."/>
            <person name="Drula E."/>
            <person name="Henrissat B."/>
            <person name="Hansel C."/>
            <person name="Singer S."/>
            <person name="Hutchinson M.I."/>
            <person name="de Vries R.P."/>
            <person name="Natvig D.O."/>
            <person name="Powell A.J."/>
            <person name="Tsang A."/>
            <person name="Grigoriev I.V."/>
        </authorList>
    </citation>
    <scope>NUCLEOTIDE SEQUENCE [LARGE SCALE GENOMIC DNA]</scope>
    <source>
        <strain evidence="7 8">ATCC 24622</strain>
    </source>
</reference>
<evidence type="ECO:0000313" key="7">
    <source>
        <dbReference type="EMBL" id="KAL1874942.1"/>
    </source>
</evidence>
<organism evidence="7 8">
    <name type="scientific">Phialemonium thermophilum</name>
    <dbReference type="NCBI Taxonomy" id="223376"/>
    <lineage>
        <taxon>Eukaryota</taxon>
        <taxon>Fungi</taxon>
        <taxon>Dikarya</taxon>
        <taxon>Ascomycota</taxon>
        <taxon>Pezizomycotina</taxon>
        <taxon>Sordariomycetes</taxon>
        <taxon>Sordariomycetidae</taxon>
        <taxon>Cephalothecales</taxon>
        <taxon>Cephalothecaceae</taxon>
        <taxon>Phialemonium</taxon>
    </lineage>
</organism>
<feature type="transmembrane region" description="Helical" evidence="6">
    <location>
        <begin position="240"/>
        <end position="264"/>
    </location>
</feature>
<keyword evidence="2 6" id="KW-0812">Transmembrane</keyword>
<feature type="transmembrane region" description="Helical" evidence="6">
    <location>
        <begin position="540"/>
        <end position="559"/>
    </location>
</feature>
<feature type="transmembrane region" description="Helical" evidence="6">
    <location>
        <begin position="371"/>
        <end position="399"/>
    </location>
</feature>
<evidence type="ECO:0000256" key="1">
    <source>
        <dbReference type="ARBA" id="ARBA00004141"/>
    </source>
</evidence>
<gene>
    <name evidence="7" type="ORF">VTK73DRAFT_10311</name>
</gene>
<feature type="transmembrane region" description="Helical" evidence="6">
    <location>
        <begin position="271"/>
        <end position="290"/>
    </location>
</feature>
<comment type="subcellular location">
    <subcellularLocation>
        <location evidence="1">Membrane</location>
        <topology evidence="1">Multi-pass membrane protein</topology>
    </subcellularLocation>
</comment>
<dbReference type="Proteomes" id="UP001586593">
    <property type="component" value="Unassembled WGS sequence"/>
</dbReference>
<accession>A0ABR3XGT7</accession>